<name>A0A844DCK5_9BURK</name>
<gene>
    <name evidence="1" type="ORF">GJ698_22125</name>
</gene>
<comment type="caution">
    <text evidence="1">The sequence shown here is derived from an EMBL/GenBank/DDBJ whole genome shotgun (WGS) entry which is preliminary data.</text>
</comment>
<dbReference type="Proteomes" id="UP000439986">
    <property type="component" value="Unassembled WGS sequence"/>
</dbReference>
<accession>A0A844DCK5</accession>
<dbReference type="RefSeq" id="WP_154360028.1">
    <property type="nucleotide sequence ID" value="NZ_WKJL01000019.1"/>
</dbReference>
<sequence length="157" mass="17313">MIISLITALGGGLMRLLPEIFALLNKRTDNAHELAMLDRQFELEKSRAAAHKDELQLTTDAAQTLALLDAQKSALVGQAQLTGTWWVDALNILVRPLTTYYMLLLYGLAKVALFAVAVHSGGNVWQAVLQAYDSEDRALLTGILSFWFVGRVLDKKS</sequence>
<evidence type="ECO:0000313" key="2">
    <source>
        <dbReference type="Proteomes" id="UP000439986"/>
    </source>
</evidence>
<reference evidence="1 2" key="1">
    <citation type="submission" date="2019-11" db="EMBL/GenBank/DDBJ databases">
        <title>Novel species isolated from a subtropical stream in China.</title>
        <authorList>
            <person name="Lu H."/>
        </authorList>
    </citation>
    <scope>NUCLEOTIDE SEQUENCE [LARGE SCALE GENOMIC DNA]</scope>
    <source>
        <strain evidence="1 2">FT26W</strain>
    </source>
</reference>
<evidence type="ECO:0000313" key="1">
    <source>
        <dbReference type="EMBL" id="MRW86772.1"/>
    </source>
</evidence>
<proteinExistence type="predicted"/>
<organism evidence="1 2">
    <name type="scientific">Duganella aquatilis</name>
    <dbReference type="NCBI Taxonomy" id="2666082"/>
    <lineage>
        <taxon>Bacteria</taxon>
        <taxon>Pseudomonadati</taxon>
        <taxon>Pseudomonadota</taxon>
        <taxon>Betaproteobacteria</taxon>
        <taxon>Burkholderiales</taxon>
        <taxon>Oxalobacteraceae</taxon>
        <taxon>Telluria group</taxon>
        <taxon>Duganella</taxon>
    </lineage>
</organism>
<dbReference type="EMBL" id="WKJL01000019">
    <property type="protein sequence ID" value="MRW86772.1"/>
    <property type="molecule type" value="Genomic_DNA"/>
</dbReference>
<keyword evidence="2" id="KW-1185">Reference proteome</keyword>
<dbReference type="AlphaFoldDB" id="A0A844DCK5"/>
<protein>
    <submittedName>
        <fullName evidence="1">Uncharacterized protein</fullName>
    </submittedName>
</protein>